<dbReference type="PROSITE" id="PS50887">
    <property type="entry name" value="GGDEF"/>
    <property type="match status" value="1"/>
</dbReference>
<dbReference type="GO" id="GO:0043709">
    <property type="term" value="P:cell adhesion involved in single-species biofilm formation"/>
    <property type="evidence" value="ECO:0007669"/>
    <property type="project" value="TreeGrafter"/>
</dbReference>
<dbReference type="GO" id="GO:1902201">
    <property type="term" value="P:negative regulation of bacterial-type flagellum-dependent cell motility"/>
    <property type="evidence" value="ECO:0007669"/>
    <property type="project" value="TreeGrafter"/>
</dbReference>
<comment type="catalytic activity">
    <reaction evidence="3">
        <text>2 GTP = 3',3'-c-di-GMP + 2 diphosphate</text>
        <dbReference type="Rhea" id="RHEA:24898"/>
        <dbReference type="ChEBI" id="CHEBI:33019"/>
        <dbReference type="ChEBI" id="CHEBI:37565"/>
        <dbReference type="ChEBI" id="CHEBI:58805"/>
        <dbReference type="EC" id="2.7.7.65"/>
    </reaction>
</comment>
<dbReference type="RefSeq" id="WP_124945069.1">
    <property type="nucleotide sequence ID" value="NZ_BHVT01000008.1"/>
</dbReference>
<dbReference type="SMART" id="SM00267">
    <property type="entry name" value="GGDEF"/>
    <property type="match status" value="1"/>
</dbReference>
<dbReference type="InterPro" id="IPR000160">
    <property type="entry name" value="GGDEF_dom"/>
</dbReference>
<evidence type="ECO:0000313" key="8">
    <source>
        <dbReference type="Proteomes" id="UP000295367"/>
    </source>
</evidence>
<dbReference type="Gene3D" id="3.40.50.2300">
    <property type="match status" value="2"/>
</dbReference>
<dbReference type="InterPro" id="IPR001789">
    <property type="entry name" value="Sig_transdc_resp-reg_receiver"/>
</dbReference>
<evidence type="ECO:0000256" key="2">
    <source>
        <dbReference type="ARBA" id="ARBA00023012"/>
    </source>
</evidence>
<feature type="modified residue" description="4-aspartylphosphate" evidence="4">
    <location>
        <position position="185"/>
    </location>
</feature>
<keyword evidence="4" id="KW-0597">Phosphoprotein</keyword>
<dbReference type="PANTHER" id="PTHR45138">
    <property type="entry name" value="REGULATORY COMPONENTS OF SENSORY TRANSDUCTION SYSTEM"/>
    <property type="match status" value="1"/>
</dbReference>
<dbReference type="FunFam" id="3.30.70.270:FF:000001">
    <property type="entry name" value="Diguanylate cyclase domain protein"/>
    <property type="match status" value="1"/>
</dbReference>
<sequence length="560" mass="61314">MKKKLTAGMVSEQLAKLRNDYLIRLPAELIALNSLAAGLSEGENKRESLEELQHRLHKLAGSGGTFGFAALSARARNLEQQTKGLLAGSLDDIDRQTRLAFAAYVAGLGETMAAVDLPKAAVIAANIDKVPGQSYNIWLMEKDAFLGNELLRQLESFNYKVRLFVGIEDVVQAAQHEQPDMLLLDVQLEQKGENASSFTLPQVLLNLESPLLFISSSGDFMSRVRASQLGAEGYFTKPLDIPLLVNRMQHIFEQRLTSPQRVLIVDDDVELAAYYRLVLQGAGMEAAVLHQPEAIIEKIKSFRPELVLLDLRMPVYSGPDLAGVIRQHDNLASLPLVYLSAETDLASQIAAMDRGADDFLVKPISDAQLIAAVSVRIARARQLGAQIAKDSLTGLLKHGSIKEALDIEVIRARRSSKPVTVAMLDIDSFKSVNDNYGHATGDVVISSTAMLLRQRLRQSDIIGRYGGEEFVVVLPECDADNAYMLLDDIRQRFAALRFSHEGKNFTCALSAGLACSEQHPDSNGSELLIAADVALYAAKRGGRNQVRVAQRAGEVMNPEE</sequence>
<dbReference type="InterPro" id="IPR043128">
    <property type="entry name" value="Rev_trsase/Diguanyl_cyclase"/>
</dbReference>
<dbReference type="InterPro" id="IPR050469">
    <property type="entry name" value="Diguanylate_Cyclase"/>
</dbReference>
<feature type="domain" description="GGDEF" evidence="6">
    <location>
        <begin position="417"/>
        <end position="551"/>
    </location>
</feature>
<dbReference type="GO" id="GO:0000160">
    <property type="term" value="P:phosphorelay signal transduction system"/>
    <property type="evidence" value="ECO:0007669"/>
    <property type="project" value="UniProtKB-KW"/>
</dbReference>
<protein>
    <recommendedName>
        <fullName evidence="1">diguanylate cyclase</fullName>
        <ecNumber evidence="1">2.7.7.65</ecNumber>
    </recommendedName>
</protein>
<dbReference type="CDD" id="cd00156">
    <property type="entry name" value="REC"/>
    <property type="match status" value="1"/>
</dbReference>
<dbReference type="InterPro" id="IPR029787">
    <property type="entry name" value="Nucleotide_cyclase"/>
</dbReference>
<reference evidence="7 8" key="1">
    <citation type="submission" date="2019-03" db="EMBL/GenBank/DDBJ databases">
        <title>Genomic Encyclopedia of Type Strains, Phase IV (KMG-IV): sequencing the most valuable type-strain genomes for metagenomic binning, comparative biology and taxonomic classification.</title>
        <authorList>
            <person name="Goeker M."/>
        </authorList>
    </citation>
    <scope>NUCLEOTIDE SEQUENCE [LARGE SCALE GENOMIC DNA]</scope>
    <source>
        <strain evidence="7 8">DSM 100309</strain>
    </source>
</reference>
<dbReference type="SMART" id="SM00448">
    <property type="entry name" value="REC"/>
    <property type="match status" value="2"/>
</dbReference>
<name>A0A4R3Y0E5_9PROT</name>
<dbReference type="Pfam" id="PF00072">
    <property type="entry name" value="Response_reg"/>
    <property type="match status" value="2"/>
</dbReference>
<dbReference type="Gene3D" id="3.30.70.270">
    <property type="match status" value="1"/>
</dbReference>
<evidence type="ECO:0000259" key="5">
    <source>
        <dbReference type="PROSITE" id="PS50110"/>
    </source>
</evidence>
<evidence type="ECO:0000256" key="3">
    <source>
        <dbReference type="ARBA" id="ARBA00034247"/>
    </source>
</evidence>
<dbReference type="NCBIfam" id="TIGR00254">
    <property type="entry name" value="GGDEF"/>
    <property type="match status" value="1"/>
</dbReference>
<dbReference type="SUPFAM" id="SSF52172">
    <property type="entry name" value="CheY-like"/>
    <property type="match status" value="2"/>
</dbReference>
<dbReference type="PROSITE" id="PS50110">
    <property type="entry name" value="RESPONSE_REGULATORY"/>
    <property type="match status" value="2"/>
</dbReference>
<feature type="modified residue" description="4-aspartylphosphate" evidence="4">
    <location>
        <position position="310"/>
    </location>
</feature>
<dbReference type="InterPro" id="IPR008207">
    <property type="entry name" value="Sig_transdc_His_kin_Hpt_dom"/>
</dbReference>
<dbReference type="EC" id="2.7.7.65" evidence="1"/>
<feature type="domain" description="Response regulatory" evidence="5">
    <location>
        <begin position="136"/>
        <end position="252"/>
    </location>
</feature>
<feature type="domain" description="Response regulatory" evidence="5">
    <location>
        <begin position="261"/>
        <end position="377"/>
    </location>
</feature>
<evidence type="ECO:0000256" key="1">
    <source>
        <dbReference type="ARBA" id="ARBA00012528"/>
    </source>
</evidence>
<dbReference type="CDD" id="cd01949">
    <property type="entry name" value="GGDEF"/>
    <property type="match status" value="1"/>
</dbReference>
<gene>
    <name evidence="7" type="ORF">EDC63_11323</name>
</gene>
<dbReference type="GO" id="GO:0004672">
    <property type="term" value="F:protein kinase activity"/>
    <property type="evidence" value="ECO:0007669"/>
    <property type="project" value="UniProtKB-ARBA"/>
</dbReference>
<dbReference type="InterPro" id="IPR011006">
    <property type="entry name" value="CheY-like_superfamily"/>
</dbReference>
<dbReference type="OrthoDB" id="9813903at2"/>
<dbReference type="Proteomes" id="UP000295367">
    <property type="component" value="Unassembled WGS sequence"/>
</dbReference>
<comment type="caution">
    <text evidence="7">The sequence shown here is derived from an EMBL/GenBank/DDBJ whole genome shotgun (WGS) entry which is preliminary data.</text>
</comment>
<dbReference type="SUPFAM" id="SSF55073">
    <property type="entry name" value="Nucleotide cyclase"/>
    <property type="match status" value="1"/>
</dbReference>
<dbReference type="PANTHER" id="PTHR45138:SF9">
    <property type="entry name" value="DIGUANYLATE CYCLASE DGCM-RELATED"/>
    <property type="match status" value="1"/>
</dbReference>
<dbReference type="GO" id="GO:0005886">
    <property type="term" value="C:plasma membrane"/>
    <property type="evidence" value="ECO:0007669"/>
    <property type="project" value="TreeGrafter"/>
</dbReference>
<keyword evidence="8" id="KW-1185">Reference proteome</keyword>
<keyword evidence="2" id="KW-0902">Two-component regulatory system</keyword>
<dbReference type="AlphaFoldDB" id="A0A4R3Y0E5"/>
<accession>A0A4R3Y0E5</accession>
<dbReference type="InterPro" id="IPR036641">
    <property type="entry name" value="HPT_dom_sf"/>
</dbReference>
<dbReference type="Pfam" id="PF00990">
    <property type="entry name" value="GGDEF"/>
    <property type="match status" value="1"/>
</dbReference>
<evidence type="ECO:0000256" key="4">
    <source>
        <dbReference type="PROSITE-ProRule" id="PRU00169"/>
    </source>
</evidence>
<dbReference type="Pfam" id="PF01627">
    <property type="entry name" value="Hpt"/>
    <property type="match status" value="1"/>
</dbReference>
<proteinExistence type="predicted"/>
<dbReference type="GO" id="GO:0052621">
    <property type="term" value="F:diguanylate cyclase activity"/>
    <property type="evidence" value="ECO:0007669"/>
    <property type="project" value="UniProtKB-EC"/>
</dbReference>
<evidence type="ECO:0000259" key="6">
    <source>
        <dbReference type="PROSITE" id="PS50887"/>
    </source>
</evidence>
<dbReference type="EMBL" id="SMCO01000013">
    <property type="protein sequence ID" value="TCV84088.1"/>
    <property type="molecule type" value="Genomic_DNA"/>
</dbReference>
<evidence type="ECO:0000313" key="7">
    <source>
        <dbReference type="EMBL" id="TCV84088.1"/>
    </source>
</evidence>
<dbReference type="Gene3D" id="1.20.120.160">
    <property type="entry name" value="HPT domain"/>
    <property type="match status" value="1"/>
</dbReference>
<organism evidence="7 8">
    <name type="scientific">Sulfurirhabdus autotrophica</name>
    <dbReference type="NCBI Taxonomy" id="1706046"/>
    <lineage>
        <taxon>Bacteria</taxon>
        <taxon>Pseudomonadati</taxon>
        <taxon>Pseudomonadota</taxon>
        <taxon>Betaproteobacteria</taxon>
        <taxon>Nitrosomonadales</taxon>
        <taxon>Sulfuricellaceae</taxon>
        <taxon>Sulfurirhabdus</taxon>
    </lineage>
</organism>
<dbReference type="SUPFAM" id="SSF47226">
    <property type="entry name" value="Histidine-containing phosphotransfer domain, HPT domain"/>
    <property type="match status" value="1"/>
</dbReference>